<dbReference type="RefSeq" id="WP_130606507.1">
    <property type="nucleotide sequence ID" value="NZ_AP019400.1"/>
</dbReference>
<organism evidence="1 2">
    <name type="scientific">Cohnella abietis</name>
    <dbReference type="NCBI Taxonomy" id="2507935"/>
    <lineage>
        <taxon>Bacteria</taxon>
        <taxon>Bacillati</taxon>
        <taxon>Bacillota</taxon>
        <taxon>Bacilli</taxon>
        <taxon>Bacillales</taxon>
        <taxon>Paenibacillaceae</taxon>
        <taxon>Cohnella</taxon>
    </lineage>
</organism>
<dbReference type="Proteomes" id="UP000289856">
    <property type="component" value="Chromosome"/>
</dbReference>
<evidence type="ECO:0000313" key="1">
    <source>
        <dbReference type="EMBL" id="BBI32162.1"/>
    </source>
</evidence>
<dbReference type="Gene3D" id="4.10.810.10">
    <property type="entry name" value="Virus Scaffolding Protein, Chain A"/>
    <property type="match status" value="1"/>
</dbReference>
<dbReference type="KEGG" id="cohn:KCTCHS21_15610"/>
<gene>
    <name evidence="1" type="ORF">KCTCHS21_15610</name>
</gene>
<protein>
    <recommendedName>
        <fullName evidence="3">IDEAL domain-containing protein</fullName>
    </recommendedName>
</protein>
<reference evidence="1 2" key="1">
    <citation type="submission" date="2019-01" db="EMBL/GenBank/DDBJ databases">
        <title>Complete genome sequence of Cohnella hallensis HS21 isolated from Korean fir (Abies koreana) rhizospheric soil.</title>
        <authorList>
            <person name="Jiang L."/>
            <person name="Kang S.W."/>
            <person name="Kim S."/>
            <person name="Jung J."/>
            <person name="Kim C.Y."/>
            <person name="Kim D.H."/>
            <person name="Kim S.W."/>
            <person name="Lee J."/>
        </authorList>
    </citation>
    <scope>NUCLEOTIDE SEQUENCE [LARGE SCALE GENOMIC DNA]</scope>
    <source>
        <strain evidence="1 2">HS21</strain>
    </source>
</reference>
<keyword evidence="2" id="KW-1185">Reference proteome</keyword>
<evidence type="ECO:0000313" key="2">
    <source>
        <dbReference type="Proteomes" id="UP000289856"/>
    </source>
</evidence>
<dbReference type="EMBL" id="AP019400">
    <property type="protein sequence ID" value="BBI32162.1"/>
    <property type="molecule type" value="Genomic_DNA"/>
</dbReference>
<name>A0A3T1D217_9BACL</name>
<dbReference type="InterPro" id="IPR027393">
    <property type="entry name" value="Virus_scaffolding_prot_C"/>
</dbReference>
<proteinExistence type="predicted"/>
<accession>A0A3T1D217</accession>
<dbReference type="AlphaFoldDB" id="A0A3T1D217"/>
<sequence length="130" mass="14917">MKVEVSDWVQATTKNGEFIHGFVDAVDEQQGIANIFVVNSDNEESVGKPVAVRERLLRKLPAYVFEDTDAIQSLIDIALSTKDEQWFNELSEKWKDLQQSRSKEESRPAVYPSSTNRINYPVWNSGRNRI</sequence>
<dbReference type="OrthoDB" id="2427704at2"/>
<evidence type="ECO:0008006" key="3">
    <source>
        <dbReference type="Google" id="ProtNLM"/>
    </source>
</evidence>